<organism evidence="1 2">
    <name type="scientific">Phytophthora megakarya</name>
    <dbReference type="NCBI Taxonomy" id="4795"/>
    <lineage>
        <taxon>Eukaryota</taxon>
        <taxon>Sar</taxon>
        <taxon>Stramenopiles</taxon>
        <taxon>Oomycota</taxon>
        <taxon>Peronosporomycetes</taxon>
        <taxon>Peronosporales</taxon>
        <taxon>Peronosporaceae</taxon>
        <taxon>Phytophthora</taxon>
    </lineage>
</organism>
<sequence length="103" mass="11837">MAVARRSGLDLAQFVEFIGIKLKQILDLFKLTVSTKSELNQLTTQWNSIVRLVLYPRGNQTDQPDSSRDFLTLKVPLPIASKYEITYSKANKKDTITSWKKIY</sequence>
<reference evidence="2" key="1">
    <citation type="submission" date="2017-03" db="EMBL/GenBank/DDBJ databases">
        <title>Phytopthora megakarya and P. palmivora, two closely related causual agents of cacao black pod achieved similar genome size and gene model numbers by different mechanisms.</title>
        <authorList>
            <person name="Ali S."/>
            <person name="Shao J."/>
            <person name="Larry D.J."/>
            <person name="Kronmiller B."/>
            <person name="Shen D."/>
            <person name="Strem M.D."/>
            <person name="Melnick R.L."/>
            <person name="Guiltinan M.J."/>
            <person name="Tyler B.M."/>
            <person name="Meinhardt L.W."/>
            <person name="Bailey B.A."/>
        </authorList>
    </citation>
    <scope>NUCLEOTIDE SEQUENCE [LARGE SCALE GENOMIC DNA]</scope>
    <source>
        <strain evidence="2">zdho120</strain>
    </source>
</reference>
<evidence type="ECO:0000313" key="2">
    <source>
        <dbReference type="Proteomes" id="UP000198211"/>
    </source>
</evidence>
<evidence type="ECO:0000313" key="1">
    <source>
        <dbReference type="EMBL" id="OWZ08888.1"/>
    </source>
</evidence>
<keyword evidence="2" id="KW-1185">Reference proteome</keyword>
<dbReference type="AlphaFoldDB" id="A0A225VVG4"/>
<protein>
    <submittedName>
        <fullName evidence="1">Uncharacterized protein</fullName>
    </submittedName>
</protein>
<name>A0A225VVG4_9STRA</name>
<accession>A0A225VVG4</accession>
<proteinExistence type="predicted"/>
<comment type="caution">
    <text evidence="1">The sequence shown here is derived from an EMBL/GenBank/DDBJ whole genome shotgun (WGS) entry which is preliminary data.</text>
</comment>
<gene>
    <name evidence="1" type="ORF">PHMEG_00018501</name>
</gene>
<dbReference type="EMBL" id="NBNE01002987">
    <property type="protein sequence ID" value="OWZ08888.1"/>
    <property type="molecule type" value="Genomic_DNA"/>
</dbReference>
<dbReference type="Proteomes" id="UP000198211">
    <property type="component" value="Unassembled WGS sequence"/>
</dbReference>